<evidence type="ECO:0000313" key="8">
    <source>
        <dbReference type="EMBL" id="ERI88210.1"/>
    </source>
</evidence>
<dbReference type="HOGENOM" id="CLU_030792_0_0_10"/>
<evidence type="ECO:0000256" key="4">
    <source>
        <dbReference type="ARBA" id="ARBA00023136"/>
    </source>
</evidence>
<dbReference type="GO" id="GO:0016020">
    <property type="term" value="C:membrane"/>
    <property type="evidence" value="ECO:0007669"/>
    <property type="project" value="UniProtKB-SubCell"/>
</dbReference>
<evidence type="ECO:0000256" key="5">
    <source>
        <dbReference type="PROSITE-ProRule" id="PRU00339"/>
    </source>
</evidence>
<dbReference type="PANTHER" id="PTHR37422">
    <property type="entry name" value="TEICHURONIC ACID BIOSYNTHESIS PROTEIN TUAE"/>
    <property type="match status" value="1"/>
</dbReference>
<dbReference type="AlphaFoldDB" id="U2CUJ3"/>
<organism evidence="8 9">
    <name type="scientific">Bacteroides pyogenes F0041</name>
    <dbReference type="NCBI Taxonomy" id="1321819"/>
    <lineage>
        <taxon>Bacteria</taxon>
        <taxon>Pseudomonadati</taxon>
        <taxon>Bacteroidota</taxon>
        <taxon>Bacteroidia</taxon>
        <taxon>Bacteroidales</taxon>
        <taxon>Bacteroidaceae</taxon>
        <taxon>Bacteroides</taxon>
    </lineage>
</organism>
<keyword evidence="3 6" id="KW-1133">Transmembrane helix</keyword>
<evidence type="ECO:0000256" key="1">
    <source>
        <dbReference type="ARBA" id="ARBA00004141"/>
    </source>
</evidence>
<dbReference type="InterPro" id="IPR051533">
    <property type="entry name" value="WaaL-like"/>
</dbReference>
<dbReference type="InterPro" id="IPR011990">
    <property type="entry name" value="TPR-like_helical_dom_sf"/>
</dbReference>
<protein>
    <submittedName>
        <fullName evidence="8">Plant integral membrane protein TIGR01569</fullName>
    </submittedName>
</protein>
<keyword evidence="5" id="KW-0802">TPR repeat</keyword>
<dbReference type="RefSeq" id="WP_021643968.1">
    <property type="nucleotide sequence ID" value="NZ_KE993058.1"/>
</dbReference>
<dbReference type="Pfam" id="PF04932">
    <property type="entry name" value="Wzy_C"/>
    <property type="match status" value="1"/>
</dbReference>
<dbReference type="EMBL" id="AWSV01000040">
    <property type="protein sequence ID" value="ERI88210.1"/>
    <property type="molecule type" value="Genomic_DNA"/>
</dbReference>
<feature type="transmembrane region" description="Helical" evidence="6">
    <location>
        <begin position="57"/>
        <end position="73"/>
    </location>
</feature>
<gene>
    <name evidence="8" type="ORF">HMPREF1981_00594</name>
</gene>
<keyword evidence="2 6" id="KW-0812">Transmembrane</keyword>
<evidence type="ECO:0000256" key="2">
    <source>
        <dbReference type="ARBA" id="ARBA00022692"/>
    </source>
</evidence>
<feature type="repeat" description="TPR" evidence="5">
    <location>
        <begin position="481"/>
        <end position="514"/>
    </location>
</feature>
<comment type="subcellular location">
    <subcellularLocation>
        <location evidence="1">Membrane</location>
        <topology evidence="1">Multi-pass membrane protein</topology>
    </subcellularLocation>
</comment>
<sequence length="567" mass="65161">MRYKILALLCVGFILWFTVQPVEMSWSETDIRLTEVICGVAVVAVVVFIWRKQQTSLSLVDIVIALWFVYVMLRTYVNPAYPCANFCLRTMQMFTLYMCIRLLFSSVRVSERMMVFAILICAIYEAVLGVGQIFNGSSRHYLYLLTGSFLNPGPYSAILAMALVMALQWKKIIEDLPFLSSFFYIPIIIFAILLPATWSRAALLATAICAGIIYWNQWKRWRWWIFVGVILVMTGLYFLKQGSADGRSIIYLISVLSISHNPIWGSGIGSFCHQYAEEMAHFSSQHPTFNFLSADITSSAYNCLLQIGVEQGIIGLCFALTLVVMMLVRLKKKGKTLGIGLLCLLFFSMFSYPFNQLPYQIIFVLIAAYAGTGEEKIAVLSTKWHKWSRSYLAPVAMLGSVVLLSVFIHQQVRERVKAESDYRMMSGLTNAAFLNDYYELLPLLRSNEYFLFDFSKILEKDGRYNDSNAMLRLGTLISCDPMFYVIQGNNYSKMGVYKEAKQAYQKAFHVMPNRLYPLYKLMLLYEKEGKKEKMYEMAWRVMTFNEKVVSPATKDMKRKAKKILDER</sequence>
<dbReference type="PANTHER" id="PTHR37422:SF13">
    <property type="entry name" value="LIPOPOLYSACCHARIDE BIOSYNTHESIS PROTEIN PA4999-RELATED"/>
    <property type="match status" value="1"/>
</dbReference>
<dbReference type="PROSITE" id="PS50005">
    <property type="entry name" value="TPR"/>
    <property type="match status" value="1"/>
</dbReference>
<name>U2CUJ3_9BACE</name>
<feature type="transmembrane region" description="Helical" evidence="6">
    <location>
        <begin position="79"/>
        <end position="103"/>
    </location>
</feature>
<accession>U2CUJ3</accession>
<comment type="caution">
    <text evidence="8">The sequence shown here is derived from an EMBL/GenBank/DDBJ whole genome shotgun (WGS) entry which is preliminary data.</text>
</comment>
<feature type="transmembrane region" description="Helical" evidence="6">
    <location>
        <begin position="221"/>
        <end position="239"/>
    </location>
</feature>
<dbReference type="Gene3D" id="1.25.40.10">
    <property type="entry name" value="Tetratricopeptide repeat domain"/>
    <property type="match status" value="1"/>
</dbReference>
<feature type="transmembrane region" description="Helical" evidence="6">
    <location>
        <begin position="182"/>
        <end position="215"/>
    </location>
</feature>
<proteinExistence type="predicted"/>
<feature type="transmembrane region" description="Helical" evidence="6">
    <location>
        <begin position="391"/>
        <end position="408"/>
    </location>
</feature>
<dbReference type="Proteomes" id="UP000016496">
    <property type="component" value="Unassembled WGS sequence"/>
</dbReference>
<feature type="domain" description="O-antigen ligase-related" evidence="7">
    <location>
        <begin position="187"/>
        <end position="318"/>
    </location>
</feature>
<evidence type="ECO:0000313" key="9">
    <source>
        <dbReference type="Proteomes" id="UP000016496"/>
    </source>
</evidence>
<evidence type="ECO:0000256" key="3">
    <source>
        <dbReference type="ARBA" id="ARBA00022989"/>
    </source>
</evidence>
<keyword evidence="4 6" id="KW-0472">Membrane</keyword>
<feature type="transmembrane region" description="Helical" evidence="6">
    <location>
        <begin position="31"/>
        <end position="50"/>
    </location>
</feature>
<evidence type="ECO:0000256" key="6">
    <source>
        <dbReference type="SAM" id="Phobius"/>
    </source>
</evidence>
<dbReference type="PATRIC" id="fig|1321819.3.peg.553"/>
<dbReference type="InterPro" id="IPR019734">
    <property type="entry name" value="TPR_rpt"/>
</dbReference>
<feature type="transmembrane region" description="Helical" evidence="6">
    <location>
        <begin position="337"/>
        <end position="354"/>
    </location>
</feature>
<feature type="transmembrane region" description="Helical" evidence="6">
    <location>
        <begin position="115"/>
        <end position="134"/>
    </location>
</feature>
<reference evidence="8 9" key="1">
    <citation type="submission" date="2013-08" db="EMBL/GenBank/DDBJ databases">
        <authorList>
            <person name="Weinstock G."/>
            <person name="Sodergren E."/>
            <person name="Wylie T."/>
            <person name="Fulton L."/>
            <person name="Fulton R."/>
            <person name="Fronick C."/>
            <person name="O'Laughlin M."/>
            <person name="Godfrey J."/>
            <person name="Miner T."/>
            <person name="Herter B."/>
            <person name="Appelbaum E."/>
            <person name="Cordes M."/>
            <person name="Lek S."/>
            <person name="Wollam A."/>
            <person name="Pepin K.H."/>
            <person name="Palsikar V.B."/>
            <person name="Mitreva M."/>
            <person name="Wilson R.K."/>
        </authorList>
    </citation>
    <scope>NUCLEOTIDE SEQUENCE [LARGE SCALE GENOMIC DNA]</scope>
    <source>
        <strain evidence="8 9">F0041</strain>
    </source>
</reference>
<evidence type="ECO:0000259" key="7">
    <source>
        <dbReference type="Pfam" id="PF04932"/>
    </source>
</evidence>
<dbReference type="SUPFAM" id="SSF48452">
    <property type="entry name" value="TPR-like"/>
    <property type="match status" value="1"/>
</dbReference>
<dbReference type="OrthoDB" id="1454576at2"/>
<feature type="transmembrane region" description="Helical" evidence="6">
    <location>
        <begin position="312"/>
        <end position="330"/>
    </location>
</feature>
<dbReference type="InterPro" id="IPR007016">
    <property type="entry name" value="O-antigen_ligase-rel_domated"/>
</dbReference>